<evidence type="ECO:0000256" key="5">
    <source>
        <dbReference type="ARBA" id="ARBA00023136"/>
    </source>
</evidence>
<keyword evidence="2" id="KW-0813">Transport</keyword>
<feature type="transmembrane region" description="Helical" evidence="7">
    <location>
        <begin position="80"/>
        <end position="99"/>
    </location>
</feature>
<feature type="transmembrane region" description="Helical" evidence="7">
    <location>
        <begin position="511"/>
        <end position="535"/>
    </location>
</feature>
<accession>A0A6P5A158</accession>
<dbReference type="Pfam" id="PF13520">
    <property type="entry name" value="AA_permease_2"/>
    <property type="match status" value="1"/>
</dbReference>
<feature type="transmembrane region" description="Helical" evidence="7">
    <location>
        <begin position="482"/>
        <end position="505"/>
    </location>
</feature>
<gene>
    <name evidence="10" type="primary">LOC109484201</name>
</gene>
<evidence type="ECO:0000313" key="10">
    <source>
        <dbReference type="RefSeq" id="XP_019643008.1"/>
    </source>
</evidence>
<feature type="transmembrane region" description="Helical" evidence="7">
    <location>
        <begin position="111"/>
        <end position="132"/>
    </location>
</feature>
<feature type="transmembrane region" description="Helical" evidence="7">
    <location>
        <begin position="51"/>
        <end position="68"/>
    </location>
</feature>
<proteinExistence type="predicted"/>
<dbReference type="KEGG" id="bbel:109484201"/>
<protein>
    <submittedName>
        <fullName evidence="10">Cationic amino acid transporter 4-like</fullName>
    </submittedName>
</protein>
<dbReference type="Gene3D" id="1.20.1740.10">
    <property type="entry name" value="Amino acid/polyamine transporter I"/>
    <property type="match status" value="2"/>
</dbReference>
<feature type="transmembrane region" description="Helical" evidence="7">
    <location>
        <begin position="179"/>
        <end position="199"/>
    </location>
</feature>
<feature type="transmembrane region" description="Helical" evidence="7">
    <location>
        <begin position="246"/>
        <end position="266"/>
    </location>
</feature>
<feature type="transmembrane region" description="Helical" evidence="7">
    <location>
        <begin position="206"/>
        <end position="226"/>
    </location>
</feature>
<feature type="transmembrane region" description="Helical" evidence="7">
    <location>
        <begin position="401"/>
        <end position="419"/>
    </location>
</feature>
<keyword evidence="4 7" id="KW-1133">Transmembrane helix</keyword>
<dbReference type="GO" id="GO:0015171">
    <property type="term" value="F:amino acid transmembrane transporter activity"/>
    <property type="evidence" value="ECO:0007669"/>
    <property type="project" value="TreeGrafter"/>
</dbReference>
<feature type="compositionally biased region" description="Acidic residues" evidence="6">
    <location>
        <begin position="691"/>
        <end position="705"/>
    </location>
</feature>
<feature type="transmembrane region" description="Helical" evidence="7">
    <location>
        <begin position="278"/>
        <end position="302"/>
    </location>
</feature>
<reference evidence="10" key="1">
    <citation type="submission" date="2025-08" db="UniProtKB">
        <authorList>
            <consortium name="RefSeq"/>
        </authorList>
    </citation>
    <scope>IDENTIFICATION</scope>
    <source>
        <tissue evidence="10">Gonad</tissue>
    </source>
</reference>
<evidence type="ECO:0000256" key="6">
    <source>
        <dbReference type="SAM" id="MobiDB-lite"/>
    </source>
</evidence>
<feature type="region of interest" description="Disordered" evidence="6">
    <location>
        <begin position="629"/>
        <end position="716"/>
    </location>
</feature>
<keyword evidence="3 7" id="KW-0812">Transmembrane</keyword>
<evidence type="ECO:0000256" key="1">
    <source>
        <dbReference type="ARBA" id="ARBA00004141"/>
    </source>
</evidence>
<dbReference type="Pfam" id="PF13906">
    <property type="entry name" value="AA_permease_C"/>
    <property type="match status" value="1"/>
</dbReference>
<sequence length="716" mass="77964">MSSRSVNSVSSDSRGSSLLCSALCAKLVRTKNMGLDALSTPLRRCLSTLELTLLSLGSMVGAGLYVLTGTVAHDIVGPGIVAAFLLAGVVALLSGLCYAEFGARIPKAGSAYVYTYVTVGELLAFVIAWNMILEYVIGAAAVARAWSGYVDYLAGYKISNWTNSHLSMGNIQPFADSPDLVACGLMLLVMLFIGLGAQVSAHLNTILTLVNMMVVAFIVCSGLFLVDLHNWMDHGGFIPNGWKSVMQAASSCFFAFVGFDVVGNVAEEVQDPARGIPVAICVSLFLAIFAYTGVSGALTLMVPWTDISPKSALPSAFKMRGWGWAGTIIAVGALCAMSASLVTSLFAMPRCVYAMAADGLFYHSFAKVNERTQTPVLATIVFGTLGAITTMLFNLRSLVEFMSIGTLLAYTVVAASLIVTRYQSHFPHEVAGLEMIPPWFERLEDSEEATKARARRKKQKPGRLKESFYFLGFLNRYEPGHAVTTAVLIMAMFQVGLAIVLFYGIDAIQQQKWWALTGVTVFSVGFFLSLIVIGAHQQNRNIMTFKVPFVPLFPAISMFCNIYLMIALQPMTWVRFGVWMIIGFLVYFSYGIRYSRAQGPDSGPQSPYLIVPKRKMYKRSDVIRVSQPPSYINDRRQLGEEDSLIPGGGSDSDFPLSTYGTRSPPPSGMYDSEPTETTRPRTGRQSRPEDSEGSEVEGEASEDDILTVGSRRGSRR</sequence>
<dbReference type="Proteomes" id="UP000515135">
    <property type="component" value="Unplaced"/>
</dbReference>
<dbReference type="GO" id="GO:0005886">
    <property type="term" value="C:plasma membrane"/>
    <property type="evidence" value="ECO:0007669"/>
    <property type="project" value="TreeGrafter"/>
</dbReference>
<dbReference type="AlphaFoldDB" id="A0A6P5A158"/>
<dbReference type="PANTHER" id="PTHR43243:SF4">
    <property type="entry name" value="CATIONIC AMINO ACID TRANSPORTER 4"/>
    <property type="match status" value="1"/>
</dbReference>
<organism evidence="9 10">
    <name type="scientific">Branchiostoma belcheri</name>
    <name type="common">Amphioxus</name>
    <dbReference type="NCBI Taxonomy" id="7741"/>
    <lineage>
        <taxon>Eukaryota</taxon>
        <taxon>Metazoa</taxon>
        <taxon>Chordata</taxon>
        <taxon>Cephalochordata</taxon>
        <taxon>Leptocardii</taxon>
        <taxon>Amphioxiformes</taxon>
        <taxon>Branchiostomatidae</taxon>
        <taxon>Branchiostoma</taxon>
    </lineage>
</organism>
<dbReference type="OrthoDB" id="3900342at2759"/>
<feature type="transmembrane region" description="Helical" evidence="7">
    <location>
        <begin position="322"/>
        <end position="347"/>
    </location>
</feature>
<keyword evidence="9" id="KW-1185">Reference proteome</keyword>
<evidence type="ECO:0000313" key="9">
    <source>
        <dbReference type="Proteomes" id="UP000515135"/>
    </source>
</evidence>
<dbReference type="InterPro" id="IPR002293">
    <property type="entry name" value="AA/rel_permease1"/>
</dbReference>
<dbReference type="FunFam" id="1.20.1740.10:FF:000010">
    <property type="entry name" value="probable cationic amino acid transporter"/>
    <property type="match status" value="1"/>
</dbReference>
<comment type="subcellular location">
    <subcellularLocation>
        <location evidence="1">Membrane</location>
        <topology evidence="1">Multi-pass membrane protein</topology>
    </subcellularLocation>
</comment>
<feature type="transmembrane region" description="Helical" evidence="7">
    <location>
        <begin position="572"/>
        <end position="590"/>
    </location>
</feature>
<evidence type="ECO:0000256" key="2">
    <source>
        <dbReference type="ARBA" id="ARBA00022448"/>
    </source>
</evidence>
<keyword evidence="5 7" id="KW-0472">Membrane</keyword>
<feature type="transmembrane region" description="Helical" evidence="7">
    <location>
        <begin position="376"/>
        <end position="395"/>
    </location>
</feature>
<evidence type="ECO:0000256" key="3">
    <source>
        <dbReference type="ARBA" id="ARBA00022692"/>
    </source>
</evidence>
<evidence type="ECO:0000256" key="7">
    <source>
        <dbReference type="SAM" id="Phobius"/>
    </source>
</evidence>
<name>A0A6P5A158_BRABE</name>
<dbReference type="PANTHER" id="PTHR43243">
    <property type="entry name" value="INNER MEMBRANE TRANSPORTER YGJI-RELATED"/>
    <property type="match status" value="1"/>
</dbReference>
<dbReference type="RefSeq" id="XP_019643008.1">
    <property type="nucleotide sequence ID" value="XM_019787449.1"/>
</dbReference>
<feature type="domain" description="Cationic amino acid transporter C-terminal" evidence="8">
    <location>
        <begin position="545"/>
        <end position="595"/>
    </location>
</feature>
<feature type="transmembrane region" description="Helical" evidence="7">
    <location>
        <begin position="547"/>
        <end position="566"/>
    </location>
</feature>
<evidence type="ECO:0000256" key="4">
    <source>
        <dbReference type="ARBA" id="ARBA00022989"/>
    </source>
</evidence>
<dbReference type="GeneID" id="109484201"/>
<dbReference type="InterPro" id="IPR029485">
    <property type="entry name" value="CAT_C"/>
</dbReference>
<evidence type="ECO:0000259" key="8">
    <source>
        <dbReference type="Pfam" id="PF13906"/>
    </source>
</evidence>